<evidence type="ECO:0000313" key="9">
    <source>
        <dbReference type="Proteomes" id="UP000053961"/>
    </source>
</evidence>
<evidence type="ECO:0000256" key="3">
    <source>
        <dbReference type="ARBA" id="ARBA00023274"/>
    </source>
</evidence>
<dbReference type="GO" id="GO:0003735">
    <property type="term" value="F:structural constituent of ribosome"/>
    <property type="evidence" value="ECO:0007669"/>
    <property type="project" value="InterPro"/>
</dbReference>
<evidence type="ECO:0000256" key="5">
    <source>
        <dbReference type="HAMAP-Rule" id="MF_00369"/>
    </source>
</evidence>
<keyword evidence="3 5" id="KW-0687">Ribonucleoprotein</keyword>
<dbReference type="GO" id="GO:1990904">
    <property type="term" value="C:ribonucleoprotein complex"/>
    <property type="evidence" value="ECO:0007669"/>
    <property type="project" value="UniProtKB-KW"/>
</dbReference>
<sequence length="96" mass="10915">MPKSHGVRKRTRDRLSKSVRRRGISPVSRAIQDFNDGEMVHIVLDPSIHRGMPNPKFHGKTGKVLGRRGRAYLLEVRDGNAKKMVISLPEHLKPQN</sequence>
<dbReference type="GO" id="GO:0006412">
    <property type="term" value="P:translation"/>
    <property type="evidence" value="ECO:0007669"/>
    <property type="project" value="UniProtKB-UniRule"/>
</dbReference>
<dbReference type="InterPro" id="IPR036948">
    <property type="entry name" value="Ribosomal_eL21_sf"/>
</dbReference>
<reference evidence="8" key="1">
    <citation type="journal article" date="2015" name="MBio">
        <title>Genome-resolved metagenomic analysis reveals roles for candidate phyla and other microbial community members in biogeochemical transformations in oil reservoirs.</title>
        <authorList>
            <person name="Hu P."/>
            <person name="Tom L."/>
            <person name="Singh A."/>
            <person name="Thomas B.C."/>
            <person name="Baker B.J."/>
            <person name="Piceno Y.M."/>
            <person name="Andersen G.L."/>
            <person name="Banfield J.F."/>
        </authorList>
    </citation>
    <scope>NUCLEOTIDE SEQUENCE [LARGE SCALE GENOMIC DNA]</scope>
    <source>
        <strain evidence="8">56_747</strain>
    </source>
</reference>
<keyword evidence="2 5" id="KW-0689">Ribosomal protein</keyword>
<gene>
    <name evidence="5" type="primary">rpl21e</name>
    <name evidence="7" type="ORF">XD72_0110</name>
    <name evidence="8" type="ORF">XE07_0651</name>
</gene>
<dbReference type="Pfam" id="PF01157">
    <property type="entry name" value="Ribosomal_L21e"/>
    <property type="match status" value="1"/>
</dbReference>
<evidence type="ECO:0000256" key="6">
    <source>
        <dbReference type="SAM" id="MobiDB-lite"/>
    </source>
</evidence>
<comment type="caution">
    <text evidence="7">The sequence shown here is derived from an EMBL/GenBank/DDBJ whole genome shotgun (WGS) entry which is preliminary data.</text>
</comment>
<evidence type="ECO:0000256" key="1">
    <source>
        <dbReference type="ARBA" id="ARBA00008427"/>
    </source>
</evidence>
<dbReference type="FunFam" id="2.30.30.70:FF:000001">
    <property type="entry name" value="60S ribosomal protein L21"/>
    <property type="match status" value="1"/>
</dbReference>
<reference evidence="9 10" key="2">
    <citation type="journal article" date="2015" name="MBio">
        <title>Genome-Resolved Metagenomic Analysis Reveals Roles for Candidate Phyla and Other Microbial Community Members in Biogeochemical Transformations in Oil Reservoirs.</title>
        <authorList>
            <person name="Hu P."/>
            <person name="Tom L."/>
            <person name="Singh A."/>
            <person name="Thomas B.C."/>
            <person name="Baker B.J."/>
            <person name="Piceno Y.M."/>
            <person name="Andersen G.L."/>
            <person name="Banfield J.F."/>
        </authorList>
    </citation>
    <scope>NUCLEOTIDE SEQUENCE [LARGE SCALE GENOMIC DNA]</scope>
    <source>
        <strain evidence="7">57_489</strain>
    </source>
</reference>
<dbReference type="AlphaFoldDB" id="A0A101FWA7"/>
<proteinExistence type="inferred from homology"/>
<dbReference type="Gene3D" id="2.30.30.70">
    <property type="entry name" value="Ribosomal protein L21"/>
    <property type="match status" value="1"/>
</dbReference>
<evidence type="ECO:0000313" key="8">
    <source>
        <dbReference type="EMBL" id="KUK97080.1"/>
    </source>
</evidence>
<dbReference type="SUPFAM" id="SSF50104">
    <property type="entry name" value="Translation proteins SH3-like domain"/>
    <property type="match status" value="1"/>
</dbReference>
<evidence type="ECO:0000256" key="2">
    <source>
        <dbReference type="ARBA" id="ARBA00022980"/>
    </source>
</evidence>
<dbReference type="PROSITE" id="PS01171">
    <property type="entry name" value="RIBOSOMAL_L21E"/>
    <property type="match status" value="1"/>
</dbReference>
<dbReference type="PATRIC" id="fig|301375.6.peg.1561"/>
<comment type="similarity">
    <text evidence="1 5">Belongs to the eukaryotic ribosomal protein eL21 family.</text>
</comment>
<dbReference type="HAMAP" id="MF_00369">
    <property type="entry name" value="Ribosomal_eL21"/>
    <property type="match status" value="1"/>
</dbReference>
<evidence type="ECO:0000256" key="4">
    <source>
        <dbReference type="ARBA" id="ARBA00035219"/>
    </source>
</evidence>
<accession>A0A101FWA7</accession>
<dbReference type="InterPro" id="IPR022856">
    <property type="entry name" value="Ribosomal_eL21_arc"/>
</dbReference>
<dbReference type="EMBL" id="LGFT01000002">
    <property type="protein sequence ID" value="KUK45467.1"/>
    <property type="molecule type" value="Genomic_DNA"/>
</dbReference>
<dbReference type="InterPro" id="IPR008991">
    <property type="entry name" value="Translation_prot_SH3-like_sf"/>
</dbReference>
<evidence type="ECO:0000313" key="10">
    <source>
        <dbReference type="Proteomes" id="UP000057043"/>
    </source>
</evidence>
<name>A0A101FWA7_9EURY</name>
<evidence type="ECO:0000313" key="7">
    <source>
        <dbReference type="EMBL" id="KUK45467.1"/>
    </source>
</evidence>
<dbReference type="GO" id="GO:0005840">
    <property type="term" value="C:ribosome"/>
    <property type="evidence" value="ECO:0007669"/>
    <property type="project" value="UniProtKB-KW"/>
</dbReference>
<dbReference type="InterPro" id="IPR018259">
    <property type="entry name" value="Ribosomal_eL21_CS"/>
</dbReference>
<dbReference type="InterPro" id="IPR001147">
    <property type="entry name" value="Ribosomal_eL21"/>
</dbReference>
<dbReference type="EMBL" id="LGHB01000005">
    <property type="protein sequence ID" value="KUK97080.1"/>
    <property type="molecule type" value="Genomic_DNA"/>
</dbReference>
<dbReference type="Proteomes" id="UP000057043">
    <property type="component" value="Unassembled WGS sequence"/>
</dbReference>
<dbReference type="Proteomes" id="UP000053961">
    <property type="component" value="Unassembled WGS sequence"/>
</dbReference>
<organism evidence="7 10">
    <name type="scientific">Methanothrix harundinacea</name>
    <dbReference type="NCBI Taxonomy" id="301375"/>
    <lineage>
        <taxon>Archaea</taxon>
        <taxon>Methanobacteriati</taxon>
        <taxon>Methanobacteriota</taxon>
        <taxon>Stenosarchaea group</taxon>
        <taxon>Methanomicrobia</taxon>
        <taxon>Methanotrichales</taxon>
        <taxon>Methanotrichaceae</taxon>
        <taxon>Methanothrix</taxon>
    </lineage>
</organism>
<feature type="region of interest" description="Disordered" evidence="6">
    <location>
        <begin position="1"/>
        <end position="23"/>
    </location>
</feature>
<dbReference type="NCBIfam" id="NF003303">
    <property type="entry name" value="PRK04306.1"/>
    <property type="match status" value="1"/>
</dbReference>
<dbReference type="PANTHER" id="PTHR20981">
    <property type="entry name" value="60S RIBOSOMAL PROTEIN L21"/>
    <property type="match status" value="1"/>
</dbReference>
<protein>
    <recommendedName>
        <fullName evidence="4 5">Large ribosomal subunit protein eL21</fullName>
    </recommendedName>
</protein>